<dbReference type="PIRSF" id="PIRSF016661">
    <property type="entry name" value="BioY"/>
    <property type="match status" value="1"/>
</dbReference>
<protein>
    <recommendedName>
        <fullName evidence="2">Biotin transporter</fullName>
    </recommendedName>
</protein>
<evidence type="ECO:0000256" key="2">
    <source>
        <dbReference type="PIRNR" id="PIRNR016661"/>
    </source>
</evidence>
<dbReference type="Proteomes" id="UP000432715">
    <property type="component" value="Unassembled WGS sequence"/>
</dbReference>
<dbReference type="InterPro" id="IPR003784">
    <property type="entry name" value="BioY"/>
</dbReference>
<feature type="transmembrane region" description="Helical" evidence="3">
    <location>
        <begin position="57"/>
        <end position="79"/>
    </location>
</feature>
<feature type="transmembrane region" description="Helical" evidence="3">
    <location>
        <begin position="85"/>
        <end position="101"/>
    </location>
</feature>
<comment type="caution">
    <text evidence="4">The sequence shown here is derived from an EMBL/GenBank/DDBJ whole genome shotgun (WGS) entry which is preliminary data.</text>
</comment>
<keyword evidence="2" id="KW-0813">Transport</keyword>
<dbReference type="GO" id="GO:0015225">
    <property type="term" value="F:biotin transmembrane transporter activity"/>
    <property type="evidence" value="ECO:0007669"/>
    <property type="project" value="UniProtKB-UniRule"/>
</dbReference>
<keyword evidence="5" id="KW-1185">Reference proteome</keyword>
<keyword evidence="3" id="KW-0812">Transmembrane</keyword>
<dbReference type="Gene3D" id="1.10.1760.20">
    <property type="match status" value="1"/>
</dbReference>
<evidence type="ECO:0000313" key="4">
    <source>
        <dbReference type="EMBL" id="KAB3532435.1"/>
    </source>
</evidence>
<dbReference type="PANTHER" id="PTHR34295:SF1">
    <property type="entry name" value="BIOTIN TRANSPORTER BIOY"/>
    <property type="match status" value="1"/>
</dbReference>
<evidence type="ECO:0000313" key="5">
    <source>
        <dbReference type="Proteomes" id="UP000432715"/>
    </source>
</evidence>
<dbReference type="Pfam" id="PF02632">
    <property type="entry name" value="BioY"/>
    <property type="match status" value="1"/>
</dbReference>
<feature type="transmembrane region" description="Helical" evidence="3">
    <location>
        <begin position="108"/>
        <end position="130"/>
    </location>
</feature>
<comment type="similarity">
    <text evidence="1 2">Belongs to the BioY family.</text>
</comment>
<dbReference type="EMBL" id="WBZC01000048">
    <property type="protein sequence ID" value="KAB3532435.1"/>
    <property type="molecule type" value="Genomic_DNA"/>
</dbReference>
<accession>A0A6I0F670</accession>
<dbReference type="OrthoDB" id="9803495at2"/>
<dbReference type="RefSeq" id="WP_151861834.1">
    <property type="nucleotide sequence ID" value="NZ_WBZC01000048.1"/>
</dbReference>
<sequence>MNSTKNMILIAFFSGITAVFSQIVIPLPTPVPFTLQIIAVCLSGAILGSKLAVMSQIVYLLLGSIGIPVFAGMSGGISILVGPTGGFLLSFPLAAGLIGLAHERSQGVLTSFISMFISLVLIYSLGVAQLKFASSLSWRLAFAYGAAPFILLDMLKVGIAVFVSKTINLALLKNNLHPYNRFNSF</sequence>
<evidence type="ECO:0000256" key="3">
    <source>
        <dbReference type="SAM" id="Phobius"/>
    </source>
</evidence>
<keyword evidence="2" id="KW-1003">Cell membrane</keyword>
<keyword evidence="2 3" id="KW-0472">Membrane</keyword>
<comment type="subcellular location">
    <subcellularLocation>
        <location evidence="2">Cell membrane</location>
        <topology evidence="2">Multi-pass membrane protein</topology>
    </subcellularLocation>
</comment>
<gene>
    <name evidence="4" type="ORF">F8154_11865</name>
</gene>
<proteinExistence type="inferred from homology"/>
<name>A0A6I0F670_9FIRM</name>
<feature type="transmembrane region" description="Helical" evidence="3">
    <location>
        <begin position="31"/>
        <end position="48"/>
    </location>
</feature>
<evidence type="ECO:0000256" key="1">
    <source>
        <dbReference type="ARBA" id="ARBA00010692"/>
    </source>
</evidence>
<reference evidence="4 5" key="1">
    <citation type="submission" date="2019-10" db="EMBL/GenBank/DDBJ databases">
        <title>Alkaliphilus serpentinus sp. nov. and Alkaliphilus pronyensis sp. nov., two novel anaerobic alkaliphilic species isolated from the serpentinized-hosted hydrothermal field of the Prony Bay (New Caledonia).</title>
        <authorList>
            <person name="Postec A."/>
        </authorList>
    </citation>
    <scope>NUCLEOTIDE SEQUENCE [LARGE SCALE GENOMIC DNA]</scope>
    <source>
        <strain evidence="4 5">LacV</strain>
    </source>
</reference>
<dbReference type="AlphaFoldDB" id="A0A6I0F670"/>
<feature type="transmembrane region" description="Helical" evidence="3">
    <location>
        <begin position="142"/>
        <end position="163"/>
    </location>
</feature>
<keyword evidence="3" id="KW-1133">Transmembrane helix</keyword>
<dbReference type="PANTHER" id="PTHR34295">
    <property type="entry name" value="BIOTIN TRANSPORTER BIOY"/>
    <property type="match status" value="1"/>
</dbReference>
<dbReference type="GO" id="GO:0005886">
    <property type="term" value="C:plasma membrane"/>
    <property type="evidence" value="ECO:0007669"/>
    <property type="project" value="UniProtKB-SubCell"/>
</dbReference>
<organism evidence="4 5">
    <name type="scientific">Alkaliphilus pronyensis</name>
    <dbReference type="NCBI Taxonomy" id="1482732"/>
    <lineage>
        <taxon>Bacteria</taxon>
        <taxon>Bacillati</taxon>
        <taxon>Bacillota</taxon>
        <taxon>Clostridia</taxon>
        <taxon>Peptostreptococcales</taxon>
        <taxon>Natronincolaceae</taxon>
        <taxon>Alkaliphilus</taxon>
    </lineage>
</organism>